<comment type="caution">
    <text evidence="1">The sequence shown here is derived from an EMBL/GenBank/DDBJ whole genome shotgun (WGS) entry which is preliminary data.</text>
</comment>
<protein>
    <submittedName>
        <fullName evidence="1">Uncharacterized protein</fullName>
    </submittedName>
</protein>
<accession>A0A7J8QXW0</accession>
<gene>
    <name evidence="1" type="ORF">Godav_018880</name>
</gene>
<dbReference type="EMBL" id="JABFAC010000002">
    <property type="protein sequence ID" value="MBA0606417.1"/>
    <property type="molecule type" value="Genomic_DNA"/>
</dbReference>
<dbReference type="AlphaFoldDB" id="A0A7J8QXW0"/>
<organism evidence="1 2">
    <name type="scientific">Gossypium davidsonii</name>
    <name type="common">Davidson's cotton</name>
    <name type="synonym">Gossypium klotzschianum subsp. davidsonii</name>
    <dbReference type="NCBI Taxonomy" id="34287"/>
    <lineage>
        <taxon>Eukaryota</taxon>
        <taxon>Viridiplantae</taxon>
        <taxon>Streptophyta</taxon>
        <taxon>Embryophyta</taxon>
        <taxon>Tracheophyta</taxon>
        <taxon>Spermatophyta</taxon>
        <taxon>Magnoliopsida</taxon>
        <taxon>eudicotyledons</taxon>
        <taxon>Gunneridae</taxon>
        <taxon>Pentapetalae</taxon>
        <taxon>rosids</taxon>
        <taxon>malvids</taxon>
        <taxon>Malvales</taxon>
        <taxon>Malvaceae</taxon>
        <taxon>Malvoideae</taxon>
        <taxon>Gossypium</taxon>
    </lineage>
</organism>
<evidence type="ECO:0000313" key="2">
    <source>
        <dbReference type="Proteomes" id="UP000593561"/>
    </source>
</evidence>
<dbReference type="Proteomes" id="UP000593561">
    <property type="component" value="Unassembled WGS sequence"/>
</dbReference>
<sequence>MMFPWMRWMSHLHNRNHRSQTKMVSHLQRRKKWM</sequence>
<name>A0A7J8QXW0_GOSDV</name>
<proteinExistence type="predicted"/>
<keyword evidence="2" id="KW-1185">Reference proteome</keyword>
<reference evidence="1 2" key="1">
    <citation type="journal article" date="2019" name="Genome Biol. Evol.">
        <title>Insights into the evolution of the New World diploid cottons (Gossypium, subgenus Houzingenia) based on genome sequencing.</title>
        <authorList>
            <person name="Grover C.E."/>
            <person name="Arick M.A. 2nd"/>
            <person name="Thrash A."/>
            <person name="Conover J.L."/>
            <person name="Sanders W.S."/>
            <person name="Peterson D.G."/>
            <person name="Frelichowski J.E."/>
            <person name="Scheffler J.A."/>
            <person name="Scheffler B.E."/>
            <person name="Wendel J.F."/>
        </authorList>
    </citation>
    <scope>NUCLEOTIDE SEQUENCE [LARGE SCALE GENOMIC DNA]</scope>
    <source>
        <strain evidence="1">27</strain>
        <tissue evidence="1">Leaf</tissue>
    </source>
</reference>
<feature type="non-terminal residue" evidence="1">
    <location>
        <position position="34"/>
    </location>
</feature>
<evidence type="ECO:0000313" key="1">
    <source>
        <dbReference type="EMBL" id="MBA0606417.1"/>
    </source>
</evidence>